<dbReference type="Pfam" id="PF01546">
    <property type="entry name" value="Peptidase_M20"/>
    <property type="match status" value="1"/>
</dbReference>
<reference evidence="8 10" key="1">
    <citation type="submission" date="2020-03" db="EMBL/GenBank/DDBJ databases">
        <title>Genomic Encyclopedia of Type Strains, Phase IV (KMG-IV): sequencing the most valuable type-strain genomes for metagenomic binning, comparative biology and taxonomic classification.</title>
        <authorList>
            <person name="Goeker M."/>
        </authorList>
    </citation>
    <scope>NUCLEOTIDE SEQUENCE [LARGE SCALE GENOMIC DNA]</scope>
    <source>
        <strain evidence="8 10">DSM 26613</strain>
    </source>
</reference>
<dbReference type="AlphaFoldDB" id="A0A9D2VGH8"/>
<keyword evidence="2" id="KW-0479">Metal-binding</keyword>
<evidence type="ECO:0000313" key="8">
    <source>
        <dbReference type="EMBL" id="NJB66167.1"/>
    </source>
</evidence>
<evidence type="ECO:0000313" key="7">
    <source>
        <dbReference type="EMBL" id="HJH24105.1"/>
    </source>
</evidence>
<dbReference type="PANTHER" id="PTHR43808:SF9">
    <property type="entry name" value="BLL0789 PROTEIN"/>
    <property type="match status" value="1"/>
</dbReference>
<dbReference type="RefSeq" id="WP_229711237.1">
    <property type="nucleotide sequence ID" value="NZ_BMCQ01000007.1"/>
</dbReference>
<protein>
    <submittedName>
        <fullName evidence="8">Glutamate carboxypeptidase</fullName>
        <ecNumber evidence="8">3.4.17.11</ecNumber>
    </submittedName>
    <submittedName>
        <fullName evidence="7">M20 family metallopeptidase</fullName>
    </submittedName>
</protein>
<keyword evidence="3 8" id="KW-0378">Hydrolase</keyword>
<evidence type="ECO:0000313" key="9">
    <source>
        <dbReference type="Proteomes" id="UP000700248"/>
    </source>
</evidence>
<keyword evidence="8" id="KW-0645">Protease</keyword>
<dbReference type="EMBL" id="DYTQ01000073">
    <property type="protein sequence ID" value="HJH24105.1"/>
    <property type="molecule type" value="Genomic_DNA"/>
</dbReference>
<accession>A0A9D2VGH8</accession>
<dbReference type="Gene3D" id="3.40.630.10">
    <property type="entry name" value="Zn peptidases"/>
    <property type="match status" value="1"/>
</dbReference>
<sequence length="379" mass="41527">MNPDSMQELSDSLRQQIIRWVELESPSHEAEDLRRMADLILSELEDSTLRVEQIDLGPETGPLLHIHNRASTDTRPGILILGHYDTVHPRGTLEKNPCRQEDDKLYGPGIYDMKSGIVLALSALKELASPDATHLPIDMVLVPDEETGSHYSREHIELFAQKSVYTLVCEPARAEEGRCVTARKGTGNIVITAHGRPAHAGVQHEKGRNAIEEIAHHVLALEKLTDYERGITVSVGTIKGGTTSNVVPAWCQIVADFRVPNAEMAERLESQVQNIKAVNPDITIDVAFTLNRPAMARTDATAALLERCQAFAQQAGFELKEAPMTGGASDANFTAALGIPTLDGLGADGNSAHTLREHILVSTLAERRQFWLHTLAQLD</sequence>
<dbReference type="Pfam" id="PF07687">
    <property type="entry name" value="M20_dimer"/>
    <property type="match status" value="1"/>
</dbReference>
<dbReference type="Gene3D" id="3.30.70.360">
    <property type="match status" value="1"/>
</dbReference>
<dbReference type="Proteomes" id="UP000700248">
    <property type="component" value="Unassembled WGS sequence"/>
</dbReference>
<comment type="caution">
    <text evidence="7">The sequence shown here is derived from an EMBL/GenBank/DDBJ whole genome shotgun (WGS) entry which is preliminary data.</text>
</comment>
<keyword evidence="8" id="KW-0121">Carboxypeptidase</keyword>
<reference evidence="7" key="2">
    <citation type="journal article" date="2021" name="PeerJ">
        <title>Extensive microbial diversity within the chicken gut microbiome revealed by metagenomics and culture.</title>
        <authorList>
            <person name="Gilroy R."/>
            <person name="Ravi A."/>
            <person name="Getino M."/>
            <person name="Pursley I."/>
            <person name="Horton D.L."/>
            <person name="Alikhan N.F."/>
            <person name="Baker D."/>
            <person name="Gharbi K."/>
            <person name="Hall N."/>
            <person name="Watson M."/>
            <person name="Adriaenssens E.M."/>
            <person name="Foster-Nyarko E."/>
            <person name="Jarju S."/>
            <person name="Secka A."/>
            <person name="Antonio M."/>
            <person name="Oren A."/>
            <person name="Chaudhuri R.R."/>
            <person name="La Ragione R."/>
            <person name="Hildebrand F."/>
            <person name="Pallen M.J."/>
        </authorList>
    </citation>
    <scope>NUCLEOTIDE SEQUENCE</scope>
    <source>
        <strain evidence="7">CHK175-13533</strain>
    </source>
</reference>
<keyword evidence="10" id="KW-1185">Reference proteome</keyword>
<dbReference type="Proteomes" id="UP000783934">
    <property type="component" value="Unassembled WGS sequence"/>
</dbReference>
<dbReference type="InterPro" id="IPR050072">
    <property type="entry name" value="Peptidase_M20A"/>
</dbReference>
<feature type="active site" evidence="5">
    <location>
        <position position="85"/>
    </location>
</feature>
<feature type="domain" description="Peptidase M20 dimerisation" evidence="6">
    <location>
        <begin position="181"/>
        <end position="275"/>
    </location>
</feature>
<reference evidence="7" key="3">
    <citation type="submission" date="2021-09" db="EMBL/GenBank/DDBJ databases">
        <authorList>
            <person name="Gilroy R."/>
        </authorList>
    </citation>
    <scope>NUCLEOTIDE SEQUENCE</scope>
    <source>
        <strain evidence="7">CHK175-13533</strain>
    </source>
</reference>
<dbReference type="InterPro" id="IPR011650">
    <property type="entry name" value="Peptidase_M20_dimer"/>
</dbReference>
<dbReference type="SUPFAM" id="SSF53187">
    <property type="entry name" value="Zn-dependent exopeptidases"/>
    <property type="match status" value="1"/>
</dbReference>
<evidence type="ECO:0000313" key="10">
    <source>
        <dbReference type="Proteomes" id="UP000783934"/>
    </source>
</evidence>
<dbReference type="SUPFAM" id="SSF55031">
    <property type="entry name" value="Bacterial exopeptidase dimerisation domain"/>
    <property type="match status" value="1"/>
</dbReference>
<gene>
    <name evidence="8" type="ORF">GGR41_002429</name>
    <name evidence="7" type="ORF">K8U84_06080</name>
</gene>
<evidence type="ECO:0000256" key="4">
    <source>
        <dbReference type="ARBA" id="ARBA00022833"/>
    </source>
</evidence>
<evidence type="ECO:0000256" key="3">
    <source>
        <dbReference type="ARBA" id="ARBA00022801"/>
    </source>
</evidence>
<evidence type="ECO:0000256" key="2">
    <source>
        <dbReference type="ARBA" id="ARBA00022723"/>
    </source>
</evidence>
<name>A0A9D2VGH8_9BURK</name>
<dbReference type="EC" id="3.4.17.11" evidence="8"/>
<feature type="active site" description="Proton acceptor" evidence="5">
    <location>
        <position position="145"/>
    </location>
</feature>
<keyword evidence="4" id="KW-0862">Zinc</keyword>
<dbReference type="InterPro" id="IPR036264">
    <property type="entry name" value="Bact_exopeptidase_dim_dom"/>
</dbReference>
<dbReference type="InterPro" id="IPR001261">
    <property type="entry name" value="ArgE/DapE_CS"/>
</dbReference>
<dbReference type="PANTHER" id="PTHR43808">
    <property type="entry name" value="ACETYLORNITHINE DEACETYLASE"/>
    <property type="match status" value="1"/>
</dbReference>
<dbReference type="GO" id="GO:0046872">
    <property type="term" value="F:metal ion binding"/>
    <property type="evidence" value="ECO:0007669"/>
    <property type="project" value="UniProtKB-KW"/>
</dbReference>
<dbReference type="PROSITE" id="PS00758">
    <property type="entry name" value="ARGE_DAPE_CPG2_1"/>
    <property type="match status" value="1"/>
</dbReference>
<dbReference type="CDD" id="cd03885">
    <property type="entry name" value="M20_CPDG2"/>
    <property type="match status" value="1"/>
</dbReference>
<organism evidence="7 9">
    <name type="scientific">Paenalcaligenes hominis</name>
    <dbReference type="NCBI Taxonomy" id="643674"/>
    <lineage>
        <taxon>Bacteria</taxon>
        <taxon>Pseudomonadati</taxon>
        <taxon>Pseudomonadota</taxon>
        <taxon>Betaproteobacteria</taxon>
        <taxon>Burkholderiales</taxon>
        <taxon>Alcaligenaceae</taxon>
        <taxon>Paenalcaligenes</taxon>
    </lineage>
</organism>
<comment type="cofactor">
    <cofactor evidence="1">
        <name>Zn(2+)</name>
        <dbReference type="ChEBI" id="CHEBI:29105"/>
    </cofactor>
</comment>
<dbReference type="EMBL" id="JAATIZ010000005">
    <property type="protein sequence ID" value="NJB66167.1"/>
    <property type="molecule type" value="Genomic_DNA"/>
</dbReference>
<evidence type="ECO:0000256" key="5">
    <source>
        <dbReference type="PIRSR" id="PIRSR037238-1"/>
    </source>
</evidence>
<dbReference type="GO" id="GO:0004180">
    <property type="term" value="F:carboxypeptidase activity"/>
    <property type="evidence" value="ECO:0007669"/>
    <property type="project" value="UniProtKB-KW"/>
</dbReference>
<proteinExistence type="predicted"/>
<dbReference type="InterPro" id="IPR017150">
    <property type="entry name" value="Pept_M20_glutamate_carboxypep"/>
</dbReference>
<evidence type="ECO:0000256" key="1">
    <source>
        <dbReference type="ARBA" id="ARBA00001947"/>
    </source>
</evidence>
<dbReference type="PIRSF" id="PIRSF037238">
    <property type="entry name" value="Carboxypeptidase_G2"/>
    <property type="match status" value="1"/>
</dbReference>
<dbReference type="InterPro" id="IPR002933">
    <property type="entry name" value="Peptidase_M20"/>
</dbReference>
<evidence type="ECO:0000259" key="6">
    <source>
        <dbReference type="Pfam" id="PF07687"/>
    </source>
</evidence>